<feature type="transmembrane region" description="Helical" evidence="8">
    <location>
        <begin position="377"/>
        <end position="393"/>
    </location>
</feature>
<dbReference type="InterPro" id="IPR053958">
    <property type="entry name" value="HMGCR/SNAP/NPC1-like_SSD"/>
</dbReference>
<dbReference type="EnsemblMetazoa" id="G11849.3">
    <property type="protein sequence ID" value="G11849.3:cds"/>
    <property type="gene ID" value="G11849"/>
</dbReference>
<dbReference type="PANTHER" id="PTHR45951">
    <property type="entry name" value="PROTEIN DISPATCHED-RELATED"/>
    <property type="match status" value="1"/>
</dbReference>
<evidence type="ECO:0000313" key="10">
    <source>
        <dbReference type="EnsemblMetazoa" id="G11849.3:cds"/>
    </source>
</evidence>
<dbReference type="Proteomes" id="UP000005408">
    <property type="component" value="Unassembled WGS sequence"/>
</dbReference>
<comment type="similarity">
    <text evidence="6">Belongs to the dispatched family.</text>
</comment>
<dbReference type="InterPro" id="IPR052081">
    <property type="entry name" value="Dispatched_Hh_regulator"/>
</dbReference>
<evidence type="ECO:0000256" key="4">
    <source>
        <dbReference type="ARBA" id="ARBA00023136"/>
    </source>
</evidence>
<keyword evidence="3 8" id="KW-1133">Transmembrane helix</keyword>
<organism evidence="10 11">
    <name type="scientific">Magallana gigas</name>
    <name type="common">Pacific oyster</name>
    <name type="synonym">Crassostrea gigas</name>
    <dbReference type="NCBI Taxonomy" id="29159"/>
    <lineage>
        <taxon>Eukaryota</taxon>
        <taxon>Metazoa</taxon>
        <taxon>Spiralia</taxon>
        <taxon>Lophotrochozoa</taxon>
        <taxon>Mollusca</taxon>
        <taxon>Bivalvia</taxon>
        <taxon>Autobranchia</taxon>
        <taxon>Pteriomorphia</taxon>
        <taxon>Ostreida</taxon>
        <taxon>Ostreoidea</taxon>
        <taxon>Ostreidae</taxon>
        <taxon>Magallana</taxon>
    </lineage>
</organism>
<evidence type="ECO:0000256" key="6">
    <source>
        <dbReference type="ARBA" id="ARBA00038046"/>
    </source>
</evidence>
<evidence type="ECO:0000259" key="9">
    <source>
        <dbReference type="PROSITE" id="PS50156"/>
    </source>
</evidence>
<feature type="compositionally biased region" description="Polar residues" evidence="7">
    <location>
        <begin position="1"/>
        <end position="18"/>
    </location>
</feature>
<name>A0A8W8I154_MAGGI</name>
<feature type="transmembrane region" description="Helical" evidence="8">
    <location>
        <begin position="472"/>
        <end position="493"/>
    </location>
</feature>
<evidence type="ECO:0000256" key="8">
    <source>
        <dbReference type="SAM" id="Phobius"/>
    </source>
</evidence>
<proteinExistence type="inferred from homology"/>
<feature type="region of interest" description="Disordered" evidence="7">
    <location>
        <begin position="1"/>
        <end position="20"/>
    </location>
</feature>
<feature type="transmembrane region" description="Helical" evidence="8">
    <location>
        <begin position="1107"/>
        <end position="1133"/>
    </location>
</feature>
<reference evidence="10" key="1">
    <citation type="submission" date="2022-08" db="UniProtKB">
        <authorList>
            <consortium name="EnsemblMetazoa"/>
        </authorList>
    </citation>
    <scope>IDENTIFICATION</scope>
    <source>
        <strain evidence="10">05x7-T-G4-1.051#20</strain>
    </source>
</reference>
<evidence type="ECO:0000256" key="2">
    <source>
        <dbReference type="ARBA" id="ARBA00022692"/>
    </source>
</evidence>
<feature type="transmembrane region" description="Helical" evidence="8">
    <location>
        <begin position="428"/>
        <end position="451"/>
    </location>
</feature>
<dbReference type="GO" id="GO:0016020">
    <property type="term" value="C:membrane"/>
    <property type="evidence" value="ECO:0007669"/>
    <property type="project" value="UniProtKB-SubCell"/>
</dbReference>
<evidence type="ECO:0000313" key="11">
    <source>
        <dbReference type="Proteomes" id="UP000005408"/>
    </source>
</evidence>
<keyword evidence="2 8" id="KW-0812">Transmembrane</keyword>
<feature type="domain" description="SSD" evidence="9">
    <location>
        <begin position="404"/>
        <end position="530"/>
    </location>
</feature>
<keyword evidence="5" id="KW-0325">Glycoprotein</keyword>
<comment type="subcellular location">
    <subcellularLocation>
        <location evidence="1">Membrane</location>
        <topology evidence="1">Multi-pass membrane protein</topology>
    </subcellularLocation>
</comment>
<dbReference type="PROSITE" id="PS50156">
    <property type="entry name" value="SSD"/>
    <property type="match status" value="1"/>
</dbReference>
<feature type="transmembrane region" description="Helical" evidence="8">
    <location>
        <begin position="1038"/>
        <end position="1059"/>
    </location>
</feature>
<feature type="transmembrane region" description="Helical" evidence="8">
    <location>
        <begin position="118"/>
        <end position="140"/>
    </location>
</feature>
<dbReference type="Pfam" id="PF12349">
    <property type="entry name" value="Sterol-sensing"/>
    <property type="match status" value="1"/>
</dbReference>
<dbReference type="Gene3D" id="1.20.1640.10">
    <property type="entry name" value="Multidrug efflux transporter AcrB transmembrane domain"/>
    <property type="match status" value="2"/>
</dbReference>
<feature type="transmembrane region" description="Helical" evidence="8">
    <location>
        <begin position="983"/>
        <end position="1000"/>
    </location>
</feature>
<protein>
    <recommendedName>
        <fullName evidence="9">SSD domain-containing protein</fullName>
    </recommendedName>
</protein>
<dbReference type="SUPFAM" id="SSF82866">
    <property type="entry name" value="Multidrug efflux transporter AcrB transmembrane domain"/>
    <property type="match status" value="2"/>
</dbReference>
<dbReference type="PANTHER" id="PTHR45951:SF7">
    <property type="entry name" value="SSD DOMAIN-CONTAINING PROTEIN"/>
    <property type="match status" value="1"/>
</dbReference>
<feature type="transmembrane region" description="Helical" evidence="8">
    <location>
        <begin position="1005"/>
        <end position="1026"/>
    </location>
</feature>
<evidence type="ECO:0000256" key="7">
    <source>
        <dbReference type="SAM" id="MobiDB-lite"/>
    </source>
</evidence>
<feature type="region of interest" description="Disordered" evidence="7">
    <location>
        <begin position="49"/>
        <end position="68"/>
    </location>
</feature>
<dbReference type="AlphaFoldDB" id="A0A8W8I154"/>
<dbReference type="GO" id="GO:0022857">
    <property type="term" value="F:transmembrane transporter activity"/>
    <property type="evidence" value="ECO:0007669"/>
    <property type="project" value="TreeGrafter"/>
</dbReference>
<keyword evidence="11" id="KW-1185">Reference proteome</keyword>
<sequence>MSQTEIGSQYEIHSTDATQTKDKEPIVKNCENGCQNTEFEVPCNCTVSQSRNKQSEPKPNRKRKKKRYLKQLSSKVGIQNDPSSATENRKHRALSEAGEALGSGSPFIYCRFIVKFPILAFLLSSTLHVFAIAATVSLVVTGDNVFPTDFKKLPLILYDDSSRKRDLAWRSRDAFSMRITRPVYGIYYPTWVGGQVKDILEVILEVDDGSIFSKNNLYLIQQIENLLFNFKDYKSTYCQRDELYECVKPWSIIRLFDGTYKSVNSSFYNPNFDHPTDVLCNAKKFTETKEFVEYLFPKGYNPCQSGSASAMTRIFLIMGYPLLGSNSNSRINNFLINEVKPHVESIRDNIIGDRMHLYYTSKMIFDNDVTQQAFDDMLFAIGSFLFIFLVMWIQTKSFFITTFGIFSILTSFLLANLVYRYIFSYEYFGFFHIISMFIILGIGADDVFVFYDCWRLTDDVNYPSLAHRLTDCYYRAAKTTFVTSVTTMAAFLVSGMSPLLPVASFGLFTGILVGVNYICDLVYFPTAIVLYSQKIRPKTIKCYDWISKKVDCLKGIKCKLDMCKKSENLQGKDSEKTTPSNSSVSFLCSPRQTAKEDSSRLFPKLPPISQIRNLDHLQFSDTFNTDTNLKPKQSTDKTNTTRKEFEERMLVVRFLRHGFYSFLSLRIVRLVLLVLFLGMSAFLIYSATNLEPDSKQVQIFRSSHNHGKASFHHYYSFQRNFEEEYTSVYLVWGMMEKDTSPCSRKSSDFCSGTMVWDQSFNSSSPEAQMAIYSLCRRLENASDSEIQRLKIRRNSLTNKPEVSCYLTAMERFLQEDVTNNGQGYPPDLDVNVPMDRGNMTKFMISNKNIYKHPNTLPAHFNRWLEIGLGYWITNKYTGRIHEDYFLYNHLIGEQYVRGETTIAQNTHLGLYYGTKIRYFGIQVNLTVSVFTLGLTEGKPVYQAWEQLMVDAKEKMPASLGNGFQCTRNTWHWIRVQEVLSESAVMGIIIGLSVALPVLVLTTMNIIIGFIAWTVIVMVTVCVVGSIPLLGWKLGVLESLNLCMVVGLAVDYVVHLAEAYNVSPYIRRQDKTRNMLEKMGLSVLSGAFTTFGAALFMLGAQIQFIYQFGIFVMITVCASMLFSMFAFTSLMLVLGPEGNTGSVKALVKWIFCCHGKQNGKNQDSDVQPNPA</sequence>
<dbReference type="InterPro" id="IPR000731">
    <property type="entry name" value="SSD"/>
</dbReference>
<feature type="transmembrane region" description="Helical" evidence="8">
    <location>
        <begin position="1080"/>
        <end position="1101"/>
    </location>
</feature>
<evidence type="ECO:0000256" key="5">
    <source>
        <dbReference type="ARBA" id="ARBA00023180"/>
    </source>
</evidence>
<feature type="transmembrane region" description="Helical" evidence="8">
    <location>
        <begin position="505"/>
        <end position="531"/>
    </location>
</feature>
<keyword evidence="4 8" id="KW-0472">Membrane</keyword>
<evidence type="ECO:0000256" key="1">
    <source>
        <dbReference type="ARBA" id="ARBA00004141"/>
    </source>
</evidence>
<accession>A0A8W8I154</accession>
<feature type="transmembrane region" description="Helical" evidence="8">
    <location>
        <begin position="663"/>
        <end position="685"/>
    </location>
</feature>
<feature type="transmembrane region" description="Helical" evidence="8">
    <location>
        <begin position="400"/>
        <end position="422"/>
    </location>
</feature>
<feature type="region of interest" description="Disordered" evidence="7">
    <location>
        <begin position="569"/>
        <end position="599"/>
    </location>
</feature>
<evidence type="ECO:0000256" key="3">
    <source>
        <dbReference type="ARBA" id="ARBA00022989"/>
    </source>
</evidence>
<feature type="compositionally biased region" description="Polar residues" evidence="7">
    <location>
        <begin position="577"/>
        <end position="592"/>
    </location>
</feature>